<comment type="caution">
    <text evidence="7">The sequence shown here is derived from an EMBL/GenBank/DDBJ whole genome shotgun (WGS) entry which is preliminary data.</text>
</comment>
<dbReference type="PROSITE" id="PS51987">
    <property type="entry name" value="GS_CATALYTIC"/>
    <property type="match status" value="1"/>
</dbReference>
<dbReference type="InterPro" id="IPR014746">
    <property type="entry name" value="Gln_synth/guanido_kin_cat_dom"/>
</dbReference>
<sequence length="446" mass="48856">MSQNNNNPAPMRLTSFVTTDLCGITRGRSLPESEVAEQLATGCGWVPANSALTPQDIIADDNPWGSHGDLRLLPDPSSRVRLENGPDAQAAPLDYLHGDLVTTTGAPWPVCPRTLLREEVARYRELDLQVTAAFEHEFNLLGLADEHAAAFSLQAQRQTGNFGGWLMSALEQIGAEPEMFLPEYGRNQYEVTCRPTQGVAAADRAVNVREVTREIARQFGWRSTFTPLLAPGAVTNGVHLHLSLQRLDGTPVFYDEAASSNLSKLAEHWAAGVLRHLPALCALTAPTAVSYLRLKPHHWSAAYACLGLRNREAALRICPVVEIGGKPKARQFNLEFRPMDATASPHLAMAAVLIAGRLGMQQELPLSAVTDVDPHSLSDAQREELGIKSLPGSLEEAQRLLLADTELCAQLPPALLQTYVSMKRQEQALTRELSEEQLCESYAKFY</sequence>
<dbReference type="Pfam" id="PF00120">
    <property type="entry name" value="Gln-synt_C"/>
    <property type="match status" value="1"/>
</dbReference>
<evidence type="ECO:0000259" key="6">
    <source>
        <dbReference type="PROSITE" id="PS51987"/>
    </source>
</evidence>
<dbReference type="Gene3D" id="3.10.20.70">
    <property type="entry name" value="Glutamine synthetase, N-terminal domain"/>
    <property type="match status" value="1"/>
</dbReference>
<reference evidence="7 8" key="1">
    <citation type="submission" date="2019-05" db="EMBL/GenBank/DDBJ databases">
        <authorList>
            <person name="Moore K."/>
            <person name="O'Neill P."/>
            <person name="Farbos A."/>
            <person name="Studholme D.J."/>
        </authorList>
    </citation>
    <scope>NUCLEOTIDE SEQUENCE [LARGE SCALE GENOMIC DNA]</scope>
    <source>
        <strain evidence="7 8">DSM 9128</strain>
    </source>
</reference>
<reference evidence="8" key="2">
    <citation type="submission" date="2019-06" db="EMBL/GenBank/DDBJ databases">
        <title>AzeR, a transcriptional regulator that responds to azelaic acid in Pseudomonas nitroreducens.</title>
        <authorList>
            <person name="Bez C."/>
            <person name="Javvadi S.G."/>
            <person name="Bertani I."/>
            <person name="Devescovi G."/>
            <person name="Studholme D.J."/>
            <person name="Geller A."/>
            <person name="Levy A."/>
            <person name="Venturi V."/>
        </authorList>
    </citation>
    <scope>NUCLEOTIDE SEQUENCE [LARGE SCALE GENOMIC DNA]</scope>
    <source>
        <strain evidence="8">DSM 9128</strain>
    </source>
</reference>
<dbReference type="GO" id="GO:0004356">
    <property type="term" value="F:glutamine synthetase activity"/>
    <property type="evidence" value="ECO:0007669"/>
    <property type="project" value="InterPro"/>
</dbReference>
<protein>
    <submittedName>
        <fullName evidence="7">Glutamine synthetase</fullName>
    </submittedName>
</protein>
<dbReference type="AlphaFoldDB" id="A0A5R9A6R8"/>
<keyword evidence="2" id="KW-0547">Nucleotide-binding</keyword>
<feature type="domain" description="GS catalytic" evidence="6">
    <location>
        <begin position="112"/>
        <end position="446"/>
    </location>
</feature>
<evidence type="ECO:0000313" key="7">
    <source>
        <dbReference type="EMBL" id="TLP73506.1"/>
    </source>
</evidence>
<name>A0A5R9A6R8_PSENT</name>
<dbReference type="SMART" id="SM01230">
    <property type="entry name" value="Gln-synt_C"/>
    <property type="match status" value="1"/>
</dbReference>
<dbReference type="PANTHER" id="PTHR43785">
    <property type="entry name" value="GAMMA-GLUTAMYLPUTRESCINE SYNTHETASE"/>
    <property type="match status" value="1"/>
</dbReference>
<dbReference type="PANTHER" id="PTHR43785:SF12">
    <property type="entry name" value="TYPE-1 GLUTAMINE SYNTHETASE 2"/>
    <property type="match status" value="1"/>
</dbReference>
<dbReference type="InterPro" id="IPR036651">
    <property type="entry name" value="Gln_synt_N_sf"/>
</dbReference>
<dbReference type="Proteomes" id="UP000307510">
    <property type="component" value="Unassembled WGS sequence"/>
</dbReference>
<dbReference type="InterPro" id="IPR008147">
    <property type="entry name" value="Gln_synt_N"/>
</dbReference>
<evidence type="ECO:0000256" key="5">
    <source>
        <dbReference type="RuleBase" id="RU000384"/>
    </source>
</evidence>
<keyword evidence="3" id="KW-0067">ATP-binding</keyword>
<keyword evidence="1" id="KW-0436">Ligase</keyword>
<evidence type="ECO:0000256" key="4">
    <source>
        <dbReference type="PROSITE-ProRule" id="PRU01331"/>
    </source>
</evidence>
<proteinExistence type="inferred from homology"/>
<dbReference type="EMBL" id="VASG01000004">
    <property type="protein sequence ID" value="TLP73506.1"/>
    <property type="molecule type" value="Genomic_DNA"/>
</dbReference>
<evidence type="ECO:0000256" key="3">
    <source>
        <dbReference type="ARBA" id="ARBA00022840"/>
    </source>
</evidence>
<dbReference type="GO" id="GO:0006542">
    <property type="term" value="P:glutamine biosynthetic process"/>
    <property type="evidence" value="ECO:0007669"/>
    <property type="project" value="InterPro"/>
</dbReference>
<evidence type="ECO:0000313" key="8">
    <source>
        <dbReference type="Proteomes" id="UP000307510"/>
    </source>
</evidence>
<organism evidence="7 8">
    <name type="scientific">Pseudomonas nitroreducens</name>
    <dbReference type="NCBI Taxonomy" id="46680"/>
    <lineage>
        <taxon>Bacteria</taxon>
        <taxon>Pseudomonadati</taxon>
        <taxon>Pseudomonadota</taxon>
        <taxon>Gammaproteobacteria</taxon>
        <taxon>Pseudomonadales</taxon>
        <taxon>Pseudomonadaceae</taxon>
        <taxon>Pseudomonas</taxon>
    </lineage>
</organism>
<comment type="similarity">
    <text evidence="4 5">Belongs to the glutamine synthetase family.</text>
</comment>
<evidence type="ECO:0000256" key="2">
    <source>
        <dbReference type="ARBA" id="ARBA00022741"/>
    </source>
</evidence>
<dbReference type="GO" id="GO:0005524">
    <property type="term" value="F:ATP binding"/>
    <property type="evidence" value="ECO:0007669"/>
    <property type="project" value="UniProtKB-KW"/>
</dbReference>
<dbReference type="RefSeq" id="WP_138214480.1">
    <property type="nucleotide sequence ID" value="NZ_VASG01000004.1"/>
</dbReference>
<dbReference type="InterPro" id="IPR008146">
    <property type="entry name" value="Gln_synth_cat_dom"/>
</dbReference>
<dbReference type="SUPFAM" id="SSF55931">
    <property type="entry name" value="Glutamine synthetase/guanido kinase"/>
    <property type="match status" value="1"/>
</dbReference>
<gene>
    <name evidence="7" type="ORF">FEA48_14785</name>
</gene>
<dbReference type="Gene3D" id="3.30.590.10">
    <property type="entry name" value="Glutamine synthetase/guanido kinase, catalytic domain"/>
    <property type="match status" value="1"/>
</dbReference>
<dbReference type="Pfam" id="PF16952">
    <property type="entry name" value="Gln-synt_N_2"/>
    <property type="match status" value="1"/>
</dbReference>
<evidence type="ECO:0000256" key="1">
    <source>
        <dbReference type="ARBA" id="ARBA00022598"/>
    </source>
</evidence>
<accession>A0A5R9A6R8</accession>